<reference evidence="3" key="1">
    <citation type="submission" date="2020-05" db="EMBL/GenBank/DDBJ databases">
        <title>Phylogenomic resolution of chytrid fungi.</title>
        <authorList>
            <person name="Stajich J.E."/>
            <person name="Amses K."/>
            <person name="Simmons R."/>
            <person name="Seto K."/>
            <person name="Myers J."/>
            <person name="Bonds A."/>
            <person name="Quandt C.A."/>
            <person name="Barry K."/>
            <person name="Liu P."/>
            <person name="Grigoriev I."/>
            <person name="Longcore J.E."/>
            <person name="James T.Y."/>
        </authorList>
    </citation>
    <scope>NUCLEOTIDE SEQUENCE</scope>
    <source>
        <strain evidence="3">JEL0476</strain>
    </source>
</reference>
<feature type="region of interest" description="Disordered" evidence="1">
    <location>
        <begin position="38"/>
        <end position="108"/>
    </location>
</feature>
<feature type="transmembrane region" description="Helical" evidence="2">
    <location>
        <begin position="127"/>
        <end position="146"/>
    </location>
</feature>
<dbReference type="EMBL" id="JADGJW010001021">
    <property type="protein sequence ID" value="KAJ3207941.1"/>
    <property type="molecule type" value="Genomic_DNA"/>
</dbReference>
<feature type="compositionally biased region" description="Low complexity" evidence="1">
    <location>
        <begin position="42"/>
        <end position="56"/>
    </location>
</feature>
<proteinExistence type="predicted"/>
<keyword evidence="4" id="KW-1185">Reference proteome</keyword>
<feature type="transmembrane region" description="Helical" evidence="2">
    <location>
        <begin position="184"/>
        <end position="206"/>
    </location>
</feature>
<evidence type="ECO:0000313" key="4">
    <source>
        <dbReference type="Proteomes" id="UP001211065"/>
    </source>
</evidence>
<dbReference type="Proteomes" id="UP001211065">
    <property type="component" value="Unassembled WGS sequence"/>
</dbReference>
<feature type="transmembrane region" description="Helical" evidence="2">
    <location>
        <begin position="152"/>
        <end position="172"/>
    </location>
</feature>
<sequence length="230" mass="25593">MDDSSETIKILLPSNFVIAAASQEVSSVQEDAPPIYTEVVSTNPNTPNTTQPQFPTDSKNSLLSHRAQNSAEDADSPQASNITAYNDTETTENLTSSTIHSTDQSTSEPRANLKTLKINPTTTKYRIYELHLSVFLLIIAAIGSSAVRYNEFTSLTSLSVFNIVYTILLIVGRKRVSHSYLIKLIILLFDVFLALSYLFFSGYLLVDTIIILVRNEEVFSITHYVIKFVT</sequence>
<keyword evidence="2" id="KW-0812">Transmembrane</keyword>
<name>A0AAD5XVN0_9FUNG</name>
<comment type="caution">
    <text evidence="3">The sequence shown here is derived from an EMBL/GenBank/DDBJ whole genome shotgun (WGS) entry which is preliminary data.</text>
</comment>
<protein>
    <submittedName>
        <fullName evidence="3">Uncharacterized protein</fullName>
    </submittedName>
</protein>
<evidence type="ECO:0000256" key="1">
    <source>
        <dbReference type="SAM" id="MobiDB-lite"/>
    </source>
</evidence>
<feature type="compositionally biased region" description="Polar residues" evidence="1">
    <location>
        <begin position="57"/>
        <end position="108"/>
    </location>
</feature>
<evidence type="ECO:0000256" key="2">
    <source>
        <dbReference type="SAM" id="Phobius"/>
    </source>
</evidence>
<keyword evidence="2" id="KW-0472">Membrane</keyword>
<dbReference type="AlphaFoldDB" id="A0AAD5XVN0"/>
<organism evidence="3 4">
    <name type="scientific">Clydaea vesicula</name>
    <dbReference type="NCBI Taxonomy" id="447962"/>
    <lineage>
        <taxon>Eukaryota</taxon>
        <taxon>Fungi</taxon>
        <taxon>Fungi incertae sedis</taxon>
        <taxon>Chytridiomycota</taxon>
        <taxon>Chytridiomycota incertae sedis</taxon>
        <taxon>Chytridiomycetes</taxon>
        <taxon>Lobulomycetales</taxon>
        <taxon>Lobulomycetaceae</taxon>
        <taxon>Clydaea</taxon>
    </lineage>
</organism>
<evidence type="ECO:0000313" key="3">
    <source>
        <dbReference type="EMBL" id="KAJ3207941.1"/>
    </source>
</evidence>
<feature type="non-terminal residue" evidence="3">
    <location>
        <position position="230"/>
    </location>
</feature>
<accession>A0AAD5XVN0</accession>
<gene>
    <name evidence="3" type="ORF">HK099_000165</name>
</gene>
<keyword evidence="2" id="KW-1133">Transmembrane helix</keyword>